<feature type="compositionally biased region" description="Polar residues" evidence="5">
    <location>
        <begin position="526"/>
        <end position="536"/>
    </location>
</feature>
<dbReference type="EMBL" id="FOEF01000009">
    <property type="protein sequence ID" value="SEP44755.1"/>
    <property type="molecule type" value="Genomic_DNA"/>
</dbReference>
<organism evidence="8 9">
    <name type="scientific">Amycolatopsis saalfeldensis</name>
    <dbReference type="NCBI Taxonomy" id="394193"/>
    <lineage>
        <taxon>Bacteria</taxon>
        <taxon>Bacillati</taxon>
        <taxon>Actinomycetota</taxon>
        <taxon>Actinomycetes</taxon>
        <taxon>Pseudonocardiales</taxon>
        <taxon>Pseudonocardiaceae</taxon>
        <taxon>Amycolatopsis</taxon>
    </lineage>
</organism>
<evidence type="ECO:0000313" key="9">
    <source>
        <dbReference type="Proteomes" id="UP000198582"/>
    </source>
</evidence>
<evidence type="ECO:0000256" key="4">
    <source>
        <dbReference type="ARBA" id="ARBA00022840"/>
    </source>
</evidence>
<evidence type="ECO:0000256" key="3">
    <source>
        <dbReference type="ARBA" id="ARBA00022741"/>
    </source>
</evidence>
<dbReference type="InterPro" id="IPR045851">
    <property type="entry name" value="AMP-bd_C_sf"/>
</dbReference>
<evidence type="ECO:0000256" key="1">
    <source>
        <dbReference type="ARBA" id="ARBA00006432"/>
    </source>
</evidence>
<name>A0A1H8XY05_9PSEU</name>
<evidence type="ECO:0000259" key="7">
    <source>
        <dbReference type="Pfam" id="PF13193"/>
    </source>
</evidence>
<feature type="domain" description="AMP-dependent synthetase/ligase" evidence="6">
    <location>
        <begin position="14"/>
        <end position="376"/>
    </location>
</feature>
<reference evidence="8 9" key="1">
    <citation type="submission" date="2016-10" db="EMBL/GenBank/DDBJ databases">
        <authorList>
            <person name="de Groot N.N."/>
        </authorList>
    </citation>
    <scope>NUCLEOTIDE SEQUENCE [LARGE SCALE GENOMIC DNA]</scope>
    <source>
        <strain evidence="8 9">DSM 44993</strain>
    </source>
</reference>
<comment type="similarity">
    <text evidence="1">Belongs to the ATP-dependent AMP-binding enzyme family.</text>
</comment>
<dbReference type="GO" id="GO:0044539">
    <property type="term" value="P:long-chain fatty acid import into cell"/>
    <property type="evidence" value="ECO:0007669"/>
    <property type="project" value="TreeGrafter"/>
</dbReference>
<dbReference type="AlphaFoldDB" id="A0A1H8XY05"/>
<proteinExistence type="inferred from homology"/>
<keyword evidence="2 8" id="KW-0436">Ligase</keyword>
<evidence type="ECO:0000256" key="2">
    <source>
        <dbReference type="ARBA" id="ARBA00022598"/>
    </source>
</evidence>
<sequence length="536" mass="59581">MHPITDLPTLLALRAESYGNKTLLSHSDRCYTYREMDEESSRFAGALHEMGVKKQDSVAVMLPNCGEYIVAWMGIARLGAVQVGINTDYVGAGLAHLLELGEAKVLVVAEQYLPAIAEIAASLPKLETVIVAGELAGAPDLGPQTVCSFSSALRSDCRPPEVELAGTDLLMLIFTSGTTGPAKAVSISHAYCLDLARHLIRNFEYRESDVLYSCYPLFHTDAAILTYVTALVLGATAALGQKFSARRFWSDVRRHDATVFDFMGAVLAILLKQPPHPDERRHRVRLAMGGPKPDNWPEFEARFGVKVVEIYGATEMGHPVWDPLTGSRRAGAAGRIDTGRYELRIVDQADNEVPTGTSGEIVVRPRFADQHMSGYYRDPDETVRAWRNLWYHTRDRGRVDEDEWLYFEGRMSDAIRKRGNNMSATEIEEVLQGHHEVVEAAAIGVPSELTEEDVKVVVVPREPGWRDAQGLVEWTRGRMPEYMRPRYVEFVEELPKSSTGKVRKAELRSVWDQGTVYDAGDGGRTSTGRWLSSGRS</sequence>
<dbReference type="GO" id="GO:0005886">
    <property type="term" value="C:plasma membrane"/>
    <property type="evidence" value="ECO:0007669"/>
    <property type="project" value="TreeGrafter"/>
</dbReference>
<dbReference type="Gene3D" id="3.40.50.12780">
    <property type="entry name" value="N-terminal domain of ligase-like"/>
    <property type="match status" value="1"/>
</dbReference>
<dbReference type="GO" id="GO:0004467">
    <property type="term" value="F:long-chain fatty acid-CoA ligase activity"/>
    <property type="evidence" value="ECO:0007669"/>
    <property type="project" value="TreeGrafter"/>
</dbReference>
<dbReference type="STRING" id="394193.SAMN04489732_109295"/>
<dbReference type="SUPFAM" id="SSF56801">
    <property type="entry name" value="Acetyl-CoA synthetase-like"/>
    <property type="match status" value="1"/>
</dbReference>
<feature type="domain" description="AMP-binding enzyme C-terminal" evidence="7">
    <location>
        <begin position="426"/>
        <end position="501"/>
    </location>
</feature>
<dbReference type="PANTHER" id="PTHR43107:SF15">
    <property type="entry name" value="FATTY ACID TRANSPORT PROTEIN 3, ISOFORM A"/>
    <property type="match status" value="1"/>
</dbReference>
<dbReference type="Pfam" id="PF13193">
    <property type="entry name" value="AMP-binding_C"/>
    <property type="match status" value="1"/>
</dbReference>
<dbReference type="InterPro" id="IPR025110">
    <property type="entry name" value="AMP-bd_C"/>
</dbReference>
<feature type="region of interest" description="Disordered" evidence="5">
    <location>
        <begin position="515"/>
        <end position="536"/>
    </location>
</feature>
<evidence type="ECO:0000313" key="8">
    <source>
        <dbReference type="EMBL" id="SEP44755.1"/>
    </source>
</evidence>
<keyword evidence="9" id="KW-1185">Reference proteome</keyword>
<keyword evidence="3" id="KW-0547">Nucleotide-binding</keyword>
<protein>
    <submittedName>
        <fullName evidence="8">Crotonobetaine/carnitine-CoA ligase</fullName>
    </submittedName>
</protein>
<dbReference type="GO" id="GO:0005524">
    <property type="term" value="F:ATP binding"/>
    <property type="evidence" value="ECO:0007669"/>
    <property type="project" value="UniProtKB-KW"/>
</dbReference>
<dbReference type="RefSeq" id="WP_177231490.1">
    <property type="nucleotide sequence ID" value="NZ_FOEF01000009.1"/>
</dbReference>
<evidence type="ECO:0000259" key="6">
    <source>
        <dbReference type="Pfam" id="PF00501"/>
    </source>
</evidence>
<dbReference type="InterPro" id="IPR042099">
    <property type="entry name" value="ANL_N_sf"/>
</dbReference>
<dbReference type="Proteomes" id="UP000198582">
    <property type="component" value="Unassembled WGS sequence"/>
</dbReference>
<dbReference type="PANTHER" id="PTHR43107">
    <property type="entry name" value="LONG-CHAIN FATTY ACID TRANSPORT PROTEIN"/>
    <property type="match status" value="1"/>
</dbReference>
<evidence type="ECO:0000256" key="5">
    <source>
        <dbReference type="SAM" id="MobiDB-lite"/>
    </source>
</evidence>
<dbReference type="InterPro" id="IPR020845">
    <property type="entry name" value="AMP-binding_CS"/>
</dbReference>
<keyword evidence="4" id="KW-0067">ATP-binding</keyword>
<gene>
    <name evidence="8" type="ORF">SAMN04489732_109295</name>
</gene>
<dbReference type="Pfam" id="PF00501">
    <property type="entry name" value="AMP-binding"/>
    <property type="match status" value="1"/>
</dbReference>
<dbReference type="InterPro" id="IPR000873">
    <property type="entry name" value="AMP-dep_synth/lig_dom"/>
</dbReference>
<accession>A0A1H8XY05</accession>
<dbReference type="GO" id="GO:0005324">
    <property type="term" value="F:long-chain fatty acid transmembrane transporter activity"/>
    <property type="evidence" value="ECO:0007669"/>
    <property type="project" value="TreeGrafter"/>
</dbReference>
<dbReference type="PROSITE" id="PS00455">
    <property type="entry name" value="AMP_BINDING"/>
    <property type="match status" value="1"/>
</dbReference>
<dbReference type="Gene3D" id="3.30.300.30">
    <property type="match status" value="1"/>
</dbReference>